<reference evidence="4 5" key="1">
    <citation type="submission" date="2018-02" db="EMBL/GenBank/DDBJ databases">
        <title>The genomes of Aspergillus section Nigri reveals drivers in fungal speciation.</title>
        <authorList>
            <consortium name="DOE Joint Genome Institute"/>
            <person name="Vesth T.C."/>
            <person name="Nybo J."/>
            <person name="Theobald S."/>
            <person name="Brandl J."/>
            <person name="Frisvad J.C."/>
            <person name="Nielsen K.F."/>
            <person name="Lyhne E.K."/>
            <person name="Kogle M.E."/>
            <person name="Kuo A."/>
            <person name="Riley R."/>
            <person name="Clum A."/>
            <person name="Nolan M."/>
            <person name="Lipzen A."/>
            <person name="Salamov A."/>
            <person name="Henrissat B."/>
            <person name="Wiebenga A."/>
            <person name="De vries R.P."/>
            <person name="Grigoriev I.V."/>
            <person name="Mortensen U.H."/>
            <person name="Andersen M.R."/>
            <person name="Baker S.E."/>
        </authorList>
    </citation>
    <scope>NUCLEOTIDE SEQUENCE [LARGE SCALE GENOMIC DNA]</scope>
    <source>
        <strain evidence="4 5">CBS 121593</strain>
    </source>
</reference>
<dbReference type="Proteomes" id="UP000249402">
    <property type="component" value="Unassembled WGS sequence"/>
</dbReference>
<sequence length="507" mass="56672">MTTHAPTNPLGEPFKNLVHETLNQWHVPGMSIAVVDGDNTWAQGYGTATFPSTPVTPSTLFYAGSTTKAFTATILATLVSDNTNYPQVQWDTPISQLIRDDFVLHDDHATTHTTIEDALSHRSGLPRHDQAYGNNLPRDTAVRELVRQLRHLPLTAEPRTKFQYCNLMYIVATHIIETLTGEWLGDILAREIWHPLNMHATFFDLDDARNAPEDLARGYYHFPEDNTYHGVDWMPCTEISGAGAVITNVLDYAKWARALINQSPPLSSSVYKAIFKPRTVLPSEPPFTGPRAYALGWWTGVYQGVEYYEHTGGVNAFGAELIIFPTLQFAVVALANTAGTSNEAEKAVVFHLIDEKLGVPVEKRFDWNAEYVVPESITEHIETEKKKVLDAINHTPPEPVLPTSLPLEEYAGTYVHPGYQTVKIYLDQKEGVLRADRGFATWPEFLKFKHVNGEHFLIVAEHVGDLGALFPEVYAAEFRVGEKGKPVALGVAWEKAMEGKIWLTRVV</sequence>
<accession>A0A395GJ77</accession>
<evidence type="ECO:0000256" key="1">
    <source>
        <dbReference type="ARBA" id="ARBA00038215"/>
    </source>
</evidence>
<dbReference type="PANTHER" id="PTHR46825">
    <property type="entry name" value="D-ALANYL-D-ALANINE-CARBOXYPEPTIDASE/ENDOPEPTIDASE AMPH"/>
    <property type="match status" value="1"/>
</dbReference>
<dbReference type="Gene3D" id="3.40.710.10">
    <property type="entry name" value="DD-peptidase/beta-lactamase superfamily"/>
    <property type="match status" value="1"/>
</dbReference>
<dbReference type="SUPFAM" id="SSF56601">
    <property type="entry name" value="beta-lactamase/transpeptidase-like"/>
    <property type="match status" value="1"/>
</dbReference>
<organism evidence="4 5">
    <name type="scientific">Aspergillus ibericus CBS 121593</name>
    <dbReference type="NCBI Taxonomy" id="1448316"/>
    <lineage>
        <taxon>Eukaryota</taxon>
        <taxon>Fungi</taxon>
        <taxon>Dikarya</taxon>
        <taxon>Ascomycota</taxon>
        <taxon>Pezizomycotina</taxon>
        <taxon>Eurotiomycetes</taxon>
        <taxon>Eurotiomycetidae</taxon>
        <taxon>Eurotiales</taxon>
        <taxon>Aspergillaceae</taxon>
        <taxon>Aspergillus</taxon>
        <taxon>Aspergillus subgen. Circumdati</taxon>
    </lineage>
</organism>
<dbReference type="EMBL" id="KZ824504">
    <property type="protein sequence ID" value="RAK95098.1"/>
    <property type="molecule type" value="Genomic_DNA"/>
</dbReference>
<evidence type="ECO:0000313" key="4">
    <source>
        <dbReference type="EMBL" id="RAK95098.1"/>
    </source>
</evidence>
<dbReference type="OrthoDB" id="5946976at2759"/>
<dbReference type="InterPro" id="IPR012338">
    <property type="entry name" value="Beta-lactam/transpept-like"/>
</dbReference>
<dbReference type="STRING" id="1448316.A0A395GJ77"/>
<dbReference type="GeneID" id="37221272"/>
<dbReference type="InterPro" id="IPR050491">
    <property type="entry name" value="AmpC-like"/>
</dbReference>
<dbReference type="VEuPathDB" id="FungiDB:BO80DRAFT_369646"/>
<dbReference type="InterPro" id="IPR001466">
    <property type="entry name" value="Beta-lactam-related"/>
</dbReference>
<feature type="domain" description="Peptidase S12 Pab87-related C-terminal" evidence="3">
    <location>
        <begin position="399"/>
        <end position="500"/>
    </location>
</feature>
<feature type="domain" description="Beta-lactamase-related" evidence="2">
    <location>
        <begin position="15"/>
        <end position="344"/>
    </location>
</feature>
<dbReference type="RefSeq" id="XP_025569426.1">
    <property type="nucleotide sequence ID" value="XM_025716407.1"/>
</dbReference>
<proteinExistence type="inferred from homology"/>
<comment type="similarity">
    <text evidence="1">Belongs to the peptidase S12 family.</text>
</comment>
<keyword evidence="5" id="KW-1185">Reference proteome</keyword>
<protein>
    <submittedName>
        <fullName evidence="4">Beta-lactamase/transpeptidase-like protein</fullName>
    </submittedName>
</protein>
<dbReference type="Pfam" id="PF11954">
    <property type="entry name" value="DUF3471"/>
    <property type="match status" value="1"/>
</dbReference>
<dbReference type="InterPro" id="IPR021860">
    <property type="entry name" value="Peptidase_S12_Pab87-rel_C"/>
</dbReference>
<evidence type="ECO:0000313" key="5">
    <source>
        <dbReference type="Proteomes" id="UP000249402"/>
    </source>
</evidence>
<name>A0A395GJ77_9EURO</name>
<gene>
    <name evidence="4" type="ORF">BO80DRAFT_369646</name>
</gene>
<evidence type="ECO:0000259" key="2">
    <source>
        <dbReference type="Pfam" id="PF00144"/>
    </source>
</evidence>
<dbReference type="Pfam" id="PF00144">
    <property type="entry name" value="Beta-lactamase"/>
    <property type="match status" value="1"/>
</dbReference>
<dbReference type="AlphaFoldDB" id="A0A395GJ77"/>
<dbReference type="PANTHER" id="PTHR46825:SF15">
    <property type="entry name" value="BETA-LACTAMASE-RELATED DOMAIN-CONTAINING PROTEIN"/>
    <property type="match status" value="1"/>
</dbReference>
<evidence type="ECO:0000259" key="3">
    <source>
        <dbReference type="Pfam" id="PF11954"/>
    </source>
</evidence>
<dbReference type="Gene3D" id="2.40.128.600">
    <property type="match status" value="1"/>
</dbReference>